<gene>
    <name evidence="4" type="ORF">ISU02_20840</name>
</gene>
<evidence type="ECO:0000313" key="4">
    <source>
        <dbReference type="EMBL" id="MBF4695548.1"/>
    </source>
</evidence>
<dbReference type="Pfam" id="PF00892">
    <property type="entry name" value="EamA"/>
    <property type="match status" value="2"/>
</dbReference>
<reference evidence="4 5" key="1">
    <citation type="submission" date="2020-11" db="EMBL/GenBank/DDBJ databases">
        <title>Fusibacter basophilias sp. nov.</title>
        <authorList>
            <person name="Qiu D."/>
        </authorList>
    </citation>
    <scope>NUCLEOTIDE SEQUENCE [LARGE SCALE GENOMIC DNA]</scope>
    <source>
        <strain evidence="4 5">Q10-2</strain>
    </source>
</reference>
<feature type="transmembrane region" description="Helical" evidence="2">
    <location>
        <begin position="128"/>
        <end position="149"/>
    </location>
</feature>
<dbReference type="PANTHER" id="PTHR22911">
    <property type="entry name" value="ACYL-MALONYL CONDENSING ENZYME-RELATED"/>
    <property type="match status" value="1"/>
</dbReference>
<feature type="transmembrane region" description="Helical" evidence="2">
    <location>
        <begin position="155"/>
        <end position="176"/>
    </location>
</feature>
<comment type="similarity">
    <text evidence="1">Belongs to the EamA transporter family.</text>
</comment>
<feature type="transmembrane region" description="Helical" evidence="2">
    <location>
        <begin position="96"/>
        <end position="121"/>
    </location>
</feature>
<feature type="domain" description="EamA" evidence="3">
    <location>
        <begin position="157"/>
        <end position="291"/>
    </location>
</feature>
<sequence length="306" mass="33930">MDRNDEFNKGYILVMLAGICWGSTGIIVKGIITLGVGVENIAFIRMFFGFLSLMIYLGFKNKKLLRIDKRGLLITAIMGLTTQTVFNYVFFNSIRLIGVASATVLLYLAPVFLLIWSILFFNEKMSRIKILGVILCVISSYLAITGGIVDFEKLSITGVLLGIASGLSYSLVSVFSKLALKKYRPETIVLYAFMFGFIFTLPMIQINDLVNQFKNPDFLLLAFGLGTISSSIPYVLYFGGISTGIDLSKAGVLSMMELIVSICLSVALLREYMSFTKAAGVILIIVSIGIIRNSDYFERKFKRCKA</sequence>
<feature type="transmembrane region" description="Helical" evidence="2">
    <location>
        <begin position="42"/>
        <end position="59"/>
    </location>
</feature>
<feature type="transmembrane region" description="Helical" evidence="2">
    <location>
        <begin position="188"/>
        <end position="206"/>
    </location>
</feature>
<dbReference type="RefSeq" id="WP_194703787.1">
    <property type="nucleotide sequence ID" value="NZ_JADKNH010000017.1"/>
</dbReference>
<dbReference type="InterPro" id="IPR037185">
    <property type="entry name" value="EmrE-like"/>
</dbReference>
<organism evidence="4 5">
    <name type="scientific">Fusibacter ferrireducens</name>
    <dbReference type="NCBI Taxonomy" id="2785058"/>
    <lineage>
        <taxon>Bacteria</taxon>
        <taxon>Bacillati</taxon>
        <taxon>Bacillota</taxon>
        <taxon>Clostridia</taxon>
        <taxon>Eubacteriales</taxon>
        <taxon>Eubacteriales Family XII. Incertae Sedis</taxon>
        <taxon>Fusibacter</taxon>
    </lineage>
</organism>
<evidence type="ECO:0000256" key="1">
    <source>
        <dbReference type="ARBA" id="ARBA00007362"/>
    </source>
</evidence>
<protein>
    <submittedName>
        <fullName evidence="4">EamA family transporter</fullName>
    </submittedName>
</protein>
<proteinExistence type="inferred from homology"/>
<keyword evidence="2" id="KW-1133">Transmembrane helix</keyword>
<accession>A0ABR9ZYK3</accession>
<dbReference type="SUPFAM" id="SSF103481">
    <property type="entry name" value="Multidrug resistance efflux transporter EmrE"/>
    <property type="match status" value="2"/>
</dbReference>
<feature type="transmembrane region" description="Helical" evidence="2">
    <location>
        <begin position="218"/>
        <end position="238"/>
    </location>
</feature>
<feature type="transmembrane region" description="Helical" evidence="2">
    <location>
        <begin position="71"/>
        <end position="90"/>
    </location>
</feature>
<evidence type="ECO:0000256" key="2">
    <source>
        <dbReference type="SAM" id="Phobius"/>
    </source>
</evidence>
<feature type="transmembrane region" description="Helical" evidence="2">
    <location>
        <begin position="12"/>
        <end position="36"/>
    </location>
</feature>
<keyword evidence="2" id="KW-0472">Membrane</keyword>
<dbReference type="Proteomes" id="UP000614200">
    <property type="component" value="Unassembled WGS sequence"/>
</dbReference>
<feature type="domain" description="EamA" evidence="3">
    <location>
        <begin position="9"/>
        <end position="144"/>
    </location>
</feature>
<dbReference type="InterPro" id="IPR000620">
    <property type="entry name" value="EamA_dom"/>
</dbReference>
<comment type="caution">
    <text evidence="4">The sequence shown here is derived from an EMBL/GenBank/DDBJ whole genome shotgun (WGS) entry which is preliminary data.</text>
</comment>
<evidence type="ECO:0000313" key="5">
    <source>
        <dbReference type="Proteomes" id="UP000614200"/>
    </source>
</evidence>
<dbReference type="EMBL" id="JADKNH010000017">
    <property type="protein sequence ID" value="MBF4695548.1"/>
    <property type="molecule type" value="Genomic_DNA"/>
</dbReference>
<name>A0ABR9ZYK3_9FIRM</name>
<evidence type="ECO:0000259" key="3">
    <source>
        <dbReference type="Pfam" id="PF00892"/>
    </source>
</evidence>
<feature type="transmembrane region" description="Helical" evidence="2">
    <location>
        <begin position="250"/>
        <end position="269"/>
    </location>
</feature>
<keyword evidence="2" id="KW-0812">Transmembrane</keyword>
<feature type="transmembrane region" description="Helical" evidence="2">
    <location>
        <begin position="275"/>
        <end position="293"/>
    </location>
</feature>
<keyword evidence="5" id="KW-1185">Reference proteome</keyword>
<dbReference type="PANTHER" id="PTHR22911:SF79">
    <property type="entry name" value="MOBA-LIKE NTP TRANSFERASE DOMAIN-CONTAINING PROTEIN"/>
    <property type="match status" value="1"/>
</dbReference>